<dbReference type="SUPFAM" id="SSF56801">
    <property type="entry name" value="Acetyl-CoA synthetase-like"/>
    <property type="match status" value="2"/>
</dbReference>
<dbReference type="InterPro" id="IPR001242">
    <property type="entry name" value="Condensation_dom"/>
</dbReference>
<dbReference type="InterPro" id="IPR020806">
    <property type="entry name" value="PKS_PP-bd"/>
</dbReference>
<feature type="compositionally biased region" description="Basic residues" evidence="5">
    <location>
        <begin position="1744"/>
        <end position="1761"/>
    </location>
</feature>
<dbReference type="Gene3D" id="3.40.50.980">
    <property type="match status" value="2"/>
</dbReference>
<evidence type="ECO:0000313" key="8">
    <source>
        <dbReference type="Proteomes" id="UP001500279"/>
    </source>
</evidence>
<dbReference type="Pfam" id="PF00668">
    <property type="entry name" value="Condensation"/>
    <property type="match status" value="1"/>
</dbReference>
<dbReference type="InterPro" id="IPR045851">
    <property type="entry name" value="AMP-bd_C_sf"/>
</dbReference>
<keyword evidence="8" id="KW-1185">Reference proteome</keyword>
<dbReference type="SUPFAM" id="SSF47336">
    <property type="entry name" value="ACP-like"/>
    <property type="match status" value="2"/>
</dbReference>
<dbReference type="PROSITE" id="PS50075">
    <property type="entry name" value="CARRIER"/>
    <property type="match status" value="2"/>
</dbReference>
<dbReference type="SUPFAM" id="SSF52777">
    <property type="entry name" value="CoA-dependent acyltransferases"/>
    <property type="match status" value="2"/>
</dbReference>
<reference evidence="7 8" key="1">
    <citation type="journal article" date="2019" name="Int. J. Syst. Evol. Microbiol.">
        <title>The Global Catalogue of Microorganisms (GCM) 10K type strain sequencing project: providing services to taxonomists for standard genome sequencing and annotation.</title>
        <authorList>
            <consortium name="The Broad Institute Genomics Platform"/>
            <consortium name="The Broad Institute Genome Sequencing Center for Infectious Disease"/>
            <person name="Wu L."/>
            <person name="Ma J."/>
        </authorList>
    </citation>
    <scope>NUCLEOTIDE SEQUENCE [LARGE SCALE GENOMIC DNA]</scope>
    <source>
        <strain evidence="7 8">JCM 15503</strain>
    </source>
</reference>
<dbReference type="CDD" id="cd05930">
    <property type="entry name" value="A_NRPS"/>
    <property type="match status" value="1"/>
</dbReference>
<dbReference type="CDD" id="cd19531">
    <property type="entry name" value="LCL_NRPS-like"/>
    <property type="match status" value="1"/>
</dbReference>
<evidence type="ECO:0000313" key="7">
    <source>
        <dbReference type="EMBL" id="GAA0753966.1"/>
    </source>
</evidence>
<organism evidence="7 8">
    <name type="scientific">Ideonella azotifigens</name>
    <dbReference type="NCBI Taxonomy" id="513160"/>
    <lineage>
        <taxon>Bacteria</taxon>
        <taxon>Pseudomonadati</taxon>
        <taxon>Pseudomonadota</taxon>
        <taxon>Betaproteobacteria</taxon>
        <taxon>Burkholderiales</taxon>
        <taxon>Sphaerotilaceae</taxon>
        <taxon>Ideonella</taxon>
    </lineage>
</organism>
<dbReference type="PROSITE" id="PS00455">
    <property type="entry name" value="AMP_BINDING"/>
    <property type="match status" value="1"/>
</dbReference>
<dbReference type="InterPro" id="IPR025110">
    <property type="entry name" value="AMP-bd_C"/>
</dbReference>
<dbReference type="InterPro" id="IPR000873">
    <property type="entry name" value="AMP-dep_synth/lig_dom"/>
</dbReference>
<dbReference type="InterPro" id="IPR042099">
    <property type="entry name" value="ANL_N_sf"/>
</dbReference>
<evidence type="ECO:0000256" key="2">
    <source>
        <dbReference type="ARBA" id="ARBA00022553"/>
    </source>
</evidence>
<dbReference type="Gene3D" id="3.40.50.12780">
    <property type="entry name" value="N-terminal domain of ligase-like"/>
    <property type="match status" value="1"/>
</dbReference>
<accession>A0ABN1K3U3</accession>
<evidence type="ECO:0000259" key="6">
    <source>
        <dbReference type="PROSITE" id="PS50075"/>
    </source>
</evidence>
<dbReference type="CDD" id="cd05931">
    <property type="entry name" value="FAAL"/>
    <property type="match status" value="1"/>
</dbReference>
<dbReference type="InterPro" id="IPR040097">
    <property type="entry name" value="FAAL/FAAC"/>
</dbReference>
<dbReference type="Pfam" id="PF00550">
    <property type="entry name" value="PP-binding"/>
    <property type="match status" value="2"/>
</dbReference>
<keyword evidence="1" id="KW-0596">Phosphopantetheine</keyword>
<dbReference type="InterPro" id="IPR020845">
    <property type="entry name" value="AMP-binding_CS"/>
</dbReference>
<dbReference type="Pfam" id="PF13193">
    <property type="entry name" value="AMP-binding_C"/>
    <property type="match status" value="1"/>
</dbReference>
<evidence type="ECO:0000256" key="1">
    <source>
        <dbReference type="ARBA" id="ARBA00022450"/>
    </source>
</evidence>
<keyword evidence="3" id="KW-0276">Fatty acid metabolism</keyword>
<gene>
    <name evidence="7" type="ORF">GCM10009107_29970</name>
</gene>
<dbReference type="Gene3D" id="2.30.38.10">
    <property type="entry name" value="Luciferase, Domain 3"/>
    <property type="match status" value="1"/>
</dbReference>
<dbReference type="PANTHER" id="PTHR45527:SF1">
    <property type="entry name" value="FATTY ACID SYNTHASE"/>
    <property type="match status" value="1"/>
</dbReference>
<name>A0ABN1K3U3_9BURK</name>
<dbReference type="InterPro" id="IPR010071">
    <property type="entry name" value="AA_adenyl_dom"/>
</dbReference>
<dbReference type="InterPro" id="IPR023213">
    <property type="entry name" value="CAT-like_dom_sf"/>
</dbReference>
<protein>
    <recommendedName>
        <fullName evidence="6">Carrier domain-containing protein</fullName>
    </recommendedName>
</protein>
<evidence type="ECO:0000256" key="3">
    <source>
        <dbReference type="ARBA" id="ARBA00022832"/>
    </source>
</evidence>
<dbReference type="PANTHER" id="PTHR45527">
    <property type="entry name" value="NONRIBOSOMAL PEPTIDE SYNTHETASE"/>
    <property type="match status" value="1"/>
</dbReference>
<dbReference type="Gene3D" id="3.30.559.10">
    <property type="entry name" value="Chloramphenicol acetyltransferase-like domain"/>
    <property type="match status" value="1"/>
</dbReference>
<dbReference type="Gene3D" id="3.30.559.30">
    <property type="entry name" value="Nonribosomal peptide synthetase, condensation domain"/>
    <property type="match status" value="1"/>
</dbReference>
<dbReference type="NCBIfam" id="TIGR01733">
    <property type="entry name" value="AA-adenyl-dom"/>
    <property type="match status" value="1"/>
</dbReference>
<evidence type="ECO:0000256" key="4">
    <source>
        <dbReference type="ARBA" id="ARBA00023098"/>
    </source>
</evidence>
<feature type="region of interest" description="Disordered" evidence="5">
    <location>
        <begin position="1728"/>
        <end position="1761"/>
    </location>
</feature>
<dbReference type="Gene3D" id="3.30.300.30">
    <property type="match status" value="2"/>
</dbReference>
<dbReference type="EMBL" id="BAAAEW010000018">
    <property type="protein sequence ID" value="GAA0753966.1"/>
    <property type="molecule type" value="Genomic_DNA"/>
</dbReference>
<dbReference type="Pfam" id="PF00501">
    <property type="entry name" value="AMP-binding"/>
    <property type="match status" value="2"/>
</dbReference>
<feature type="domain" description="Carrier" evidence="6">
    <location>
        <begin position="1651"/>
        <end position="1726"/>
    </location>
</feature>
<evidence type="ECO:0000256" key="5">
    <source>
        <dbReference type="SAM" id="MobiDB-lite"/>
    </source>
</evidence>
<keyword evidence="4" id="KW-0443">Lipid metabolism</keyword>
<dbReference type="Gene3D" id="1.10.1200.10">
    <property type="entry name" value="ACP-like"/>
    <property type="match status" value="2"/>
</dbReference>
<proteinExistence type="predicted"/>
<dbReference type="Proteomes" id="UP001500279">
    <property type="component" value="Unassembled WGS sequence"/>
</dbReference>
<dbReference type="SMART" id="SM00823">
    <property type="entry name" value="PKS_PP"/>
    <property type="match status" value="1"/>
</dbReference>
<keyword evidence="2" id="KW-0597">Phosphoprotein</keyword>
<feature type="domain" description="Carrier" evidence="6">
    <location>
        <begin position="588"/>
        <end position="665"/>
    </location>
</feature>
<dbReference type="InterPro" id="IPR036736">
    <property type="entry name" value="ACP-like_sf"/>
</dbReference>
<dbReference type="RefSeq" id="WP_231012877.1">
    <property type="nucleotide sequence ID" value="NZ_BAAAEW010000018.1"/>
</dbReference>
<comment type="caution">
    <text evidence="7">The sequence shown here is derived from an EMBL/GenBank/DDBJ whole genome shotgun (WGS) entry which is preliminary data.</text>
</comment>
<dbReference type="InterPro" id="IPR009081">
    <property type="entry name" value="PP-bd_ACP"/>
</dbReference>
<sequence>MTFTALPAANLVDHLRQLALARPGDTALTVVAADAQGAVHEQAFSYRQFEARVRALAACLQASFAPGARLLVALDNDQHYACAMFACFYAGMVAVPVFPPEPHRPQHMARLAGIAADAQAAGVLTLAALQAGCAALGGLQPVAVDSVDHATADAWRPHSPAPDDLAFLQYTSGSTAAPKGVMVGHANLMANEQVIQACMGVVPGDAMFVWSPLFHDMGLIGGLLQPFFSGIPCVLASPAFFLERPIRWLEMMGRHRITISGGPDFAYRLCLERVKDAQLATLDLSHWRVAYTGAEPVRADTMQRFAQRFAAAGFDAAAIYPCYGLAEATLMLTGGRRGDGLHAPVFDADALAQGHARAAAQGPQLVACGAVAPGHTLQIVQGVAGEPAAPGQVGEVWASGASIAQGYWGRPEATAATFVQQAGRRWLRTGDLGFVHDGQLYLAGRLKDLIIVRGHNVYPQDIEAAVEAEVEAVRKGRVAAFPVELADGEGEGIGLAVEVSRGMQKLVPPQALVAALAAAVSAQCGEAPAVLLLLNPGGLPRTTSGKLQRSACRQAWQDGSADAYAIHAHGRFVRGGDDSQPAGTAPLPGVETELAGLWRQVLNIGGESPVPVSRESNFFSCGGQSVRAAQLAARVAEHWSLAFSPQAVFAHPVLAGQAAEIARLQAGGVQHALQRIATLPAALREGPLPLSPAQARQCFLWQLDPASPAYHLGGTLRLDGMLQATALQTALNALAQRHEALRTVFDSAAGLQRIQAAQALSLPLIDLAGQPPEAAAQAIEALHRQPFDLARGPLWRVALIRHAADRHTLALVLHHVAADGASMAVLLAELAHHYSATVQGQASANLPALPLQVADHAVWQRDWLAGPEAARQLAWWREQLGDEQPLLRLPADHARRPGAPLRSACHALPLPAVQAERLRAAAQVGRFTPFMLLLAAYQWLLHEHTGLQDLRVGVPVANRPQPALEAPIGMFVNTVVLRTELHGGLRVAQLLERVRAASLGALAHQALPFEALVQALQPQRDPAHSPLFQVMFNLQPALPQPGFAGLTVQASRLPDLAAAFELSLDVNETAEGGWQLEFHHAADLFEPATVAGWAARYLRLIDELLDAALGASDRRLADATVSPTIVQQTAAAADLLVPAAIAQRARQQPEAAAWHSEAGEPVTYAELQRRVDRLAGQLRALGLPREAPVAVALSRSPWQVVALLAVLQAGGVYLPLEPTLPAARQAELLQDSAARWLLTEAALAPGLQPLALPGTRLLCLDTPVESSPPAAVMPALHPAQLAYLLYTSGTTGKPKAVAVSHGALALHLAAMAARCGLTAEDVCLQFAPSHVDAAIEQWLMPLWAGTRLVCPPEWPSQADDLAALCTRHAITVADLPPAYLRQLLQDQPTPLAAPPLRLLLCGGEAWTAQDLALARRVLRPQRVLNAYGPTEAVITPTAWLAPTDFNEAADDATRGLPIGTPVGARQAWVLGDSLQPLPPGVPGELYLGGEILARGYLGRAALSAERFVANPFDAAGGRLYRTGDRACLRPDGQLLCLGRVDDQVKLRGWRIELGEVEAALCALPGVREALAGLQAGPQGPVLVAAVVPAAGATLAADTLRQALRAQLPEPMVPSLLAVLPQLPLTAGGKRDRRVLAELRLPARPQSEDVALPQGELQQALAAAWAEVLGLARVGLHDNFFDLGGNSLLLMRLHGQLTQRLAPALTLMALFSHPTVAALARHLGEPDAMAASPVPVADDPQARAQRQRAAQRQRQAARPRTP</sequence>